<sequence length="104" mass="11479">MDPLSREEGSSHSLLADMITSVCGCKVYTALAGYQETEVESDDTGHQVTICHISKAANKLQPFRGRPPEDLLKLFRCCCLLRASEHKISGTHKVLNLFTSSKRA</sequence>
<evidence type="ECO:0000313" key="1">
    <source>
        <dbReference type="EMBL" id="KAK9751407.1"/>
    </source>
</evidence>
<dbReference type="AlphaFoldDB" id="A0AAW1N0F7"/>
<proteinExistence type="predicted"/>
<name>A0AAW1N0F7_POPJA</name>
<protein>
    <submittedName>
        <fullName evidence="1">Uncharacterized protein</fullName>
    </submittedName>
</protein>
<accession>A0AAW1N0F7</accession>
<comment type="caution">
    <text evidence="1">The sequence shown here is derived from an EMBL/GenBank/DDBJ whole genome shotgun (WGS) entry which is preliminary data.</text>
</comment>
<keyword evidence="2" id="KW-1185">Reference proteome</keyword>
<organism evidence="1 2">
    <name type="scientific">Popillia japonica</name>
    <name type="common">Japanese beetle</name>
    <dbReference type="NCBI Taxonomy" id="7064"/>
    <lineage>
        <taxon>Eukaryota</taxon>
        <taxon>Metazoa</taxon>
        <taxon>Ecdysozoa</taxon>
        <taxon>Arthropoda</taxon>
        <taxon>Hexapoda</taxon>
        <taxon>Insecta</taxon>
        <taxon>Pterygota</taxon>
        <taxon>Neoptera</taxon>
        <taxon>Endopterygota</taxon>
        <taxon>Coleoptera</taxon>
        <taxon>Polyphaga</taxon>
        <taxon>Scarabaeiformia</taxon>
        <taxon>Scarabaeidae</taxon>
        <taxon>Rutelinae</taxon>
        <taxon>Popillia</taxon>
    </lineage>
</organism>
<evidence type="ECO:0000313" key="2">
    <source>
        <dbReference type="Proteomes" id="UP001458880"/>
    </source>
</evidence>
<dbReference type="Proteomes" id="UP001458880">
    <property type="component" value="Unassembled WGS sequence"/>
</dbReference>
<gene>
    <name evidence="1" type="ORF">QE152_g5006</name>
</gene>
<reference evidence="1 2" key="1">
    <citation type="journal article" date="2024" name="BMC Genomics">
        <title>De novo assembly and annotation of Popillia japonica's genome with initial clues to its potential as an invasive pest.</title>
        <authorList>
            <person name="Cucini C."/>
            <person name="Boschi S."/>
            <person name="Funari R."/>
            <person name="Cardaioli E."/>
            <person name="Iannotti N."/>
            <person name="Marturano G."/>
            <person name="Paoli F."/>
            <person name="Bruttini M."/>
            <person name="Carapelli A."/>
            <person name="Frati F."/>
            <person name="Nardi F."/>
        </authorList>
    </citation>
    <scope>NUCLEOTIDE SEQUENCE [LARGE SCALE GENOMIC DNA]</scope>
    <source>
        <strain evidence="1">DMR45628</strain>
    </source>
</reference>
<dbReference type="EMBL" id="JASPKY010000028">
    <property type="protein sequence ID" value="KAK9751407.1"/>
    <property type="molecule type" value="Genomic_DNA"/>
</dbReference>